<name>A0A8X8B1E3_BRACI</name>
<protein>
    <recommendedName>
        <fullName evidence="6">Pentatricopeptide repeat-containing protein</fullName>
    </recommendedName>
</protein>
<evidence type="ECO:0000256" key="3">
    <source>
        <dbReference type="PROSITE-ProRule" id="PRU00708"/>
    </source>
</evidence>
<dbReference type="Gene3D" id="1.25.40.10">
    <property type="entry name" value="Tetratricopeptide repeat domain"/>
    <property type="match status" value="1"/>
</dbReference>
<comment type="caution">
    <text evidence="4">The sequence shown here is derived from an EMBL/GenBank/DDBJ whole genome shotgun (WGS) entry which is preliminary data.</text>
</comment>
<dbReference type="EMBL" id="JAAMPC010000004">
    <property type="protein sequence ID" value="KAG2317382.1"/>
    <property type="molecule type" value="Genomic_DNA"/>
</dbReference>
<feature type="repeat" description="PPR" evidence="3">
    <location>
        <begin position="9"/>
        <end position="43"/>
    </location>
</feature>
<accession>A0A8X8B1E3</accession>
<evidence type="ECO:0008006" key="6">
    <source>
        <dbReference type="Google" id="ProtNLM"/>
    </source>
</evidence>
<reference evidence="4 5" key="1">
    <citation type="submission" date="2020-02" db="EMBL/GenBank/DDBJ databases">
        <authorList>
            <person name="Ma Q."/>
            <person name="Huang Y."/>
            <person name="Song X."/>
            <person name="Pei D."/>
        </authorList>
    </citation>
    <scope>NUCLEOTIDE SEQUENCE [LARGE SCALE GENOMIC DNA]</scope>
    <source>
        <strain evidence="4">Sxm20200214</strain>
        <tissue evidence="4">Leaf</tissue>
    </source>
</reference>
<dbReference type="InterPro" id="IPR002885">
    <property type="entry name" value="PPR_rpt"/>
</dbReference>
<dbReference type="AlphaFoldDB" id="A0A8X8B1E3"/>
<dbReference type="GO" id="GO:0010019">
    <property type="term" value="P:chloroplast-nucleus signaling pathway"/>
    <property type="evidence" value="ECO:0007669"/>
    <property type="project" value="TreeGrafter"/>
</dbReference>
<keyword evidence="2" id="KW-0677">Repeat</keyword>
<dbReference type="PANTHER" id="PTHR47936">
    <property type="entry name" value="PPR_LONG DOMAIN-CONTAINING PROTEIN"/>
    <property type="match status" value="1"/>
</dbReference>
<dbReference type="PROSITE" id="PS51375">
    <property type="entry name" value="PPR"/>
    <property type="match status" value="2"/>
</dbReference>
<evidence type="ECO:0000313" key="4">
    <source>
        <dbReference type="EMBL" id="KAG2317382.1"/>
    </source>
</evidence>
<dbReference type="NCBIfam" id="TIGR00756">
    <property type="entry name" value="PPR"/>
    <property type="match status" value="2"/>
</dbReference>
<dbReference type="OrthoDB" id="185373at2759"/>
<comment type="similarity">
    <text evidence="1">Belongs to the PPR family. P subfamily.</text>
</comment>
<keyword evidence="5" id="KW-1185">Reference proteome</keyword>
<feature type="repeat" description="PPR" evidence="3">
    <location>
        <begin position="44"/>
        <end position="78"/>
    </location>
</feature>
<organism evidence="4 5">
    <name type="scientific">Brassica carinata</name>
    <name type="common">Ethiopian mustard</name>
    <name type="synonym">Abyssinian cabbage</name>
    <dbReference type="NCBI Taxonomy" id="52824"/>
    <lineage>
        <taxon>Eukaryota</taxon>
        <taxon>Viridiplantae</taxon>
        <taxon>Streptophyta</taxon>
        <taxon>Embryophyta</taxon>
        <taxon>Tracheophyta</taxon>
        <taxon>Spermatophyta</taxon>
        <taxon>Magnoliopsida</taxon>
        <taxon>eudicotyledons</taxon>
        <taxon>Gunneridae</taxon>
        <taxon>Pentapetalae</taxon>
        <taxon>rosids</taxon>
        <taxon>malvids</taxon>
        <taxon>Brassicales</taxon>
        <taxon>Brassicaceae</taxon>
        <taxon>Brassiceae</taxon>
        <taxon>Brassica</taxon>
    </lineage>
</organism>
<evidence type="ECO:0000313" key="5">
    <source>
        <dbReference type="Proteomes" id="UP000886595"/>
    </source>
</evidence>
<dbReference type="GO" id="GO:0009507">
    <property type="term" value="C:chloroplast"/>
    <property type="evidence" value="ECO:0007669"/>
    <property type="project" value="TreeGrafter"/>
</dbReference>
<dbReference type="PANTHER" id="PTHR47936:SF1">
    <property type="entry name" value="PENTATRICOPEPTIDE REPEAT-CONTAINING PROTEIN GUN1, CHLOROPLASTIC"/>
    <property type="match status" value="1"/>
</dbReference>
<dbReference type="InterPro" id="IPR011990">
    <property type="entry name" value="TPR-like_helical_dom_sf"/>
</dbReference>
<evidence type="ECO:0000256" key="1">
    <source>
        <dbReference type="ARBA" id="ARBA00007626"/>
    </source>
</evidence>
<proteinExistence type="inferred from homology"/>
<gene>
    <name evidence="4" type="ORF">Bca52824_020504</name>
</gene>
<dbReference type="Pfam" id="PF13812">
    <property type="entry name" value="PPR_3"/>
    <property type="match status" value="1"/>
</dbReference>
<evidence type="ECO:0000256" key="2">
    <source>
        <dbReference type="ARBA" id="ARBA00022737"/>
    </source>
</evidence>
<dbReference type="Proteomes" id="UP000886595">
    <property type="component" value="Unassembled WGS sequence"/>
</dbReference>
<sequence>MKVDGCVPDAKFYSSLIHIVSKTGRFKDAAEIFEDMTNQGVARDVLVYNTMISAAVNHSRDETALRLLKRMKEEGSCSPNVETYAPLLKMFLLQHMVRNDVSIDVATGKLEEACLFFDEAMRKGMVPRESTCKMLVDELERRGMAEA</sequence>
<dbReference type="GO" id="GO:0031930">
    <property type="term" value="P:mitochondria-nucleus signaling pathway"/>
    <property type="evidence" value="ECO:0007669"/>
    <property type="project" value="TreeGrafter"/>
</dbReference>